<dbReference type="OrthoDB" id="9804184at2"/>
<gene>
    <name evidence="6" type="ORF">CZ814_03227</name>
</gene>
<protein>
    <recommendedName>
        <fullName evidence="5">DUF1232 domain-containing protein</fullName>
    </recommendedName>
</protein>
<dbReference type="AlphaFoldDB" id="A0A1T4UGN2"/>
<evidence type="ECO:0000256" key="1">
    <source>
        <dbReference type="ARBA" id="ARBA00004127"/>
    </source>
</evidence>
<dbReference type="PIRSF" id="PIRSF031804">
    <property type="entry name" value="UCP031804"/>
    <property type="match status" value="1"/>
</dbReference>
<reference evidence="6 7" key="1">
    <citation type="submission" date="2017-02" db="EMBL/GenBank/DDBJ databases">
        <authorList>
            <person name="Peterson S.W."/>
        </authorList>
    </citation>
    <scope>NUCLEOTIDE SEQUENCE [LARGE SCALE GENOMIC DNA]</scope>
    <source>
        <strain evidence="6 7">CECT 9189</strain>
    </source>
</reference>
<keyword evidence="2" id="KW-0812">Transmembrane</keyword>
<dbReference type="Pfam" id="PF06803">
    <property type="entry name" value="DUF1232"/>
    <property type="match status" value="1"/>
</dbReference>
<accession>A0A1T4UGN2</accession>
<feature type="domain" description="DUF1232" evidence="5">
    <location>
        <begin position="50"/>
        <end position="85"/>
    </location>
</feature>
<evidence type="ECO:0000259" key="5">
    <source>
        <dbReference type="Pfam" id="PF06803"/>
    </source>
</evidence>
<evidence type="ECO:0000256" key="2">
    <source>
        <dbReference type="ARBA" id="ARBA00022692"/>
    </source>
</evidence>
<evidence type="ECO:0000313" key="7">
    <source>
        <dbReference type="Proteomes" id="UP000191116"/>
    </source>
</evidence>
<comment type="subcellular location">
    <subcellularLocation>
        <location evidence="1">Endomembrane system</location>
        <topology evidence="1">Multi-pass membrane protein</topology>
    </subcellularLocation>
</comment>
<dbReference type="InterPro" id="IPR010652">
    <property type="entry name" value="DUF1232"/>
</dbReference>
<dbReference type="Proteomes" id="UP000191116">
    <property type="component" value="Unassembled WGS sequence"/>
</dbReference>
<evidence type="ECO:0000256" key="3">
    <source>
        <dbReference type="ARBA" id="ARBA00022989"/>
    </source>
</evidence>
<organism evidence="6 7">
    <name type="scientific">Photobacterium toruni</name>
    <dbReference type="NCBI Taxonomy" id="1935446"/>
    <lineage>
        <taxon>Bacteria</taxon>
        <taxon>Pseudomonadati</taxon>
        <taxon>Pseudomonadota</taxon>
        <taxon>Gammaproteobacteria</taxon>
        <taxon>Vibrionales</taxon>
        <taxon>Vibrionaceae</taxon>
        <taxon>Photobacterium</taxon>
    </lineage>
</organism>
<dbReference type="EMBL" id="FUWP01000023">
    <property type="protein sequence ID" value="SKA51854.1"/>
    <property type="molecule type" value="Genomic_DNA"/>
</dbReference>
<keyword evidence="3" id="KW-1133">Transmembrane helix</keyword>
<dbReference type="RefSeq" id="WP_159447876.1">
    <property type="nucleotide sequence ID" value="NZ_AP024856.1"/>
</dbReference>
<evidence type="ECO:0000256" key="4">
    <source>
        <dbReference type="ARBA" id="ARBA00023136"/>
    </source>
</evidence>
<sequence>MLVVPVSKAPSDSSFWQKISKGFKKMGGEVAILAIKLWLVMKDANTPWPVKIAIGSALAYLVMPIDAIPDVLVGVGYTDDLAALIAAGKFAGTAMTEEHDREARRRWNEL</sequence>
<keyword evidence="4" id="KW-0472">Membrane</keyword>
<name>A0A1T4UGN2_9GAMM</name>
<dbReference type="InterPro" id="IPR016983">
    <property type="entry name" value="UCP031804"/>
</dbReference>
<evidence type="ECO:0000313" key="6">
    <source>
        <dbReference type="EMBL" id="SKA51854.1"/>
    </source>
</evidence>
<dbReference type="GO" id="GO:0012505">
    <property type="term" value="C:endomembrane system"/>
    <property type="evidence" value="ECO:0007669"/>
    <property type="project" value="UniProtKB-SubCell"/>
</dbReference>
<proteinExistence type="predicted"/>